<dbReference type="PANTHER" id="PTHR42945:SF1">
    <property type="entry name" value="HISTIDINE BIOSYNTHESIS BIFUNCTIONAL PROTEIN HIS7"/>
    <property type="match status" value="1"/>
</dbReference>
<name>U7DCD7_9BACT</name>
<dbReference type="InterPro" id="IPR038019">
    <property type="entry name" value="PRib_AMP_CycHydrolase_sf"/>
</dbReference>
<dbReference type="PATRIC" id="fig|1313304.3.peg.23"/>
<dbReference type="EC" id="3.5.4.19" evidence="11"/>
<comment type="caution">
    <text evidence="13">The sequence shown here is derived from an EMBL/GenBank/DDBJ whole genome shotgun (WGS) entry which is preliminary data.</text>
</comment>
<dbReference type="RefSeq" id="WP_022635598.1">
    <property type="nucleotide sequence ID" value="NZ_ASJR01000001.1"/>
</dbReference>
<dbReference type="AlphaFoldDB" id="U7DCD7"/>
<keyword evidence="9 11" id="KW-0378">Hydrolase</keyword>
<feature type="domain" description="Phosphoribosyl-AMP cyclohydrolase" evidence="12">
    <location>
        <begin position="33"/>
        <end position="106"/>
    </location>
</feature>
<dbReference type="SUPFAM" id="SSF141734">
    <property type="entry name" value="HisI-like"/>
    <property type="match status" value="1"/>
</dbReference>
<keyword evidence="8 11" id="KW-0028">Amino-acid biosynthesis</keyword>
<comment type="catalytic activity">
    <reaction evidence="1 11">
        <text>1-(5-phospho-beta-D-ribosyl)-5'-AMP + H2O = 1-(5-phospho-beta-D-ribosyl)-5-[(5-phospho-beta-D-ribosylamino)methylideneamino]imidazole-4-carboxamide</text>
        <dbReference type="Rhea" id="RHEA:20049"/>
        <dbReference type="ChEBI" id="CHEBI:15377"/>
        <dbReference type="ChEBI" id="CHEBI:58435"/>
        <dbReference type="ChEBI" id="CHEBI:59457"/>
        <dbReference type="EC" id="3.5.4.19"/>
    </reaction>
</comment>
<evidence type="ECO:0000256" key="2">
    <source>
        <dbReference type="ARBA" id="ARBA00001460"/>
    </source>
</evidence>
<keyword evidence="11" id="KW-0862">Zinc</keyword>
<dbReference type="STRING" id="1313304.CALK_0024"/>
<dbReference type="GO" id="GO:0004636">
    <property type="term" value="F:phosphoribosyl-ATP diphosphatase activity"/>
    <property type="evidence" value="ECO:0007669"/>
    <property type="project" value="UniProtKB-EC"/>
</dbReference>
<evidence type="ECO:0000256" key="1">
    <source>
        <dbReference type="ARBA" id="ARBA00000024"/>
    </source>
</evidence>
<dbReference type="GO" id="GO:0005737">
    <property type="term" value="C:cytoplasm"/>
    <property type="evidence" value="ECO:0007669"/>
    <property type="project" value="UniProtKB-SubCell"/>
</dbReference>
<feature type="binding site" evidence="11">
    <location>
        <position position="84"/>
    </location>
    <ligand>
        <name>Mg(2+)</name>
        <dbReference type="ChEBI" id="CHEBI:18420"/>
    </ligand>
</feature>
<comment type="similarity">
    <text evidence="11">Belongs to the PRA-CH family.</text>
</comment>
<comment type="cofactor">
    <cofactor evidence="11">
        <name>Zn(2+)</name>
        <dbReference type="ChEBI" id="CHEBI:29105"/>
    </cofactor>
    <text evidence="11">Binds 1 zinc ion per subunit.</text>
</comment>
<dbReference type="GO" id="GO:0000287">
    <property type="term" value="F:magnesium ion binding"/>
    <property type="evidence" value="ECO:0007669"/>
    <property type="project" value="UniProtKB-UniRule"/>
</dbReference>
<sequence length="125" mass="14394">MKNSDALLREVRFNDQGLVCAIAQDAESGRVLMQAWMNRDTLKETLETGDMVYWSRSRQERWKKGETSGHTQKVQEARIDCDGDSLLFRIFQKGAACHKGYRSCFYRRAEDTTWGETESPCADMS</sequence>
<proteinExistence type="inferred from homology"/>
<dbReference type="PANTHER" id="PTHR42945">
    <property type="entry name" value="HISTIDINE BIOSYNTHESIS BIFUNCTIONAL PROTEIN"/>
    <property type="match status" value="1"/>
</dbReference>
<evidence type="ECO:0000256" key="8">
    <source>
        <dbReference type="ARBA" id="ARBA00022605"/>
    </source>
</evidence>
<gene>
    <name evidence="11" type="primary">hisI</name>
    <name evidence="13" type="ORF">CALK_0024</name>
</gene>
<evidence type="ECO:0000256" key="6">
    <source>
        <dbReference type="ARBA" id="ARBA00008299"/>
    </source>
</evidence>
<reference evidence="13 14" key="1">
    <citation type="journal article" date="2013" name="Environ. Microbiol.">
        <title>Genome analysis of Chitinivibrio alkaliphilus gen. nov., sp. nov., a novel extremely haloalkaliphilic anaerobic chitinolytic bacterium from the candidate phylum Termite Group 3.</title>
        <authorList>
            <person name="Sorokin D.Y."/>
            <person name="Gumerov V.M."/>
            <person name="Rakitin A.L."/>
            <person name="Beletsky A.V."/>
            <person name="Damste J.S."/>
            <person name="Muyzer G."/>
            <person name="Mardanov A.V."/>
            <person name="Ravin N.V."/>
        </authorList>
    </citation>
    <scope>NUCLEOTIDE SEQUENCE [LARGE SCALE GENOMIC DNA]</scope>
    <source>
        <strain evidence="13 14">ACht1</strain>
    </source>
</reference>
<comment type="subcellular location">
    <subcellularLocation>
        <location evidence="11">Cytoplasm</location>
    </subcellularLocation>
</comment>
<organism evidence="13 14">
    <name type="scientific">Chitinivibrio alkaliphilus ACht1</name>
    <dbReference type="NCBI Taxonomy" id="1313304"/>
    <lineage>
        <taxon>Bacteria</taxon>
        <taxon>Pseudomonadati</taxon>
        <taxon>Fibrobacterota</taxon>
        <taxon>Chitinivibrionia</taxon>
        <taxon>Chitinivibrionales</taxon>
        <taxon>Chitinivibrionaceae</taxon>
        <taxon>Chitinivibrio</taxon>
    </lineage>
</organism>
<dbReference type="UniPathway" id="UPA00031">
    <property type="reaction ID" value="UER00008"/>
</dbReference>
<comment type="pathway">
    <text evidence="3 11">Amino-acid biosynthesis; L-histidine biosynthesis; L-histidine from 5-phospho-alpha-D-ribose 1-diphosphate: step 3/9.</text>
</comment>
<dbReference type="HAMAP" id="MF_01021">
    <property type="entry name" value="HisI"/>
    <property type="match status" value="1"/>
</dbReference>
<accession>U7DCD7</accession>
<evidence type="ECO:0000256" key="10">
    <source>
        <dbReference type="ARBA" id="ARBA00023102"/>
    </source>
</evidence>
<dbReference type="GO" id="GO:0000105">
    <property type="term" value="P:L-histidine biosynthetic process"/>
    <property type="evidence" value="ECO:0007669"/>
    <property type="project" value="UniProtKB-UniRule"/>
</dbReference>
<keyword evidence="11" id="KW-0479">Metal-binding</keyword>
<dbReference type="NCBIfam" id="NF000768">
    <property type="entry name" value="PRK00051.1"/>
    <property type="match status" value="1"/>
</dbReference>
<comment type="similarity">
    <text evidence="5">In the C-terminal section; belongs to the PRA-PH family.</text>
</comment>
<comment type="similarity">
    <text evidence="6">In the N-terminal section; belongs to the PRA-CH family.</text>
</comment>
<dbReference type="Proteomes" id="UP000017148">
    <property type="component" value="Unassembled WGS sequence"/>
</dbReference>
<dbReference type="GO" id="GO:0004635">
    <property type="term" value="F:phosphoribosyl-AMP cyclohydrolase activity"/>
    <property type="evidence" value="ECO:0007669"/>
    <property type="project" value="UniProtKB-UniRule"/>
</dbReference>
<keyword evidence="11" id="KW-0460">Magnesium</keyword>
<evidence type="ECO:0000313" key="14">
    <source>
        <dbReference type="Proteomes" id="UP000017148"/>
    </source>
</evidence>
<evidence type="ECO:0000256" key="5">
    <source>
        <dbReference type="ARBA" id="ARBA00007731"/>
    </source>
</evidence>
<evidence type="ECO:0000256" key="9">
    <source>
        <dbReference type="ARBA" id="ARBA00022801"/>
    </source>
</evidence>
<dbReference type="FunFam" id="3.10.20.810:FF:000001">
    <property type="entry name" value="Histidine biosynthesis bifunctional protein HisIE"/>
    <property type="match status" value="1"/>
</dbReference>
<protein>
    <recommendedName>
        <fullName evidence="11">Phosphoribosyl-AMP cyclohydrolase</fullName>
        <shortName evidence="11">PRA-CH</shortName>
        <ecNumber evidence="11">3.5.4.19</ecNumber>
    </recommendedName>
</protein>
<dbReference type="InterPro" id="IPR026660">
    <property type="entry name" value="PRA-CH"/>
</dbReference>
<dbReference type="Pfam" id="PF01502">
    <property type="entry name" value="PRA-CH"/>
    <property type="match status" value="1"/>
</dbReference>
<evidence type="ECO:0000256" key="11">
    <source>
        <dbReference type="HAMAP-Rule" id="MF_01021"/>
    </source>
</evidence>
<dbReference type="eggNOG" id="COG0139">
    <property type="taxonomic scope" value="Bacteria"/>
</dbReference>
<comment type="catalytic activity">
    <reaction evidence="2">
        <text>1-(5-phospho-beta-D-ribosyl)-ATP + H2O = 1-(5-phospho-beta-D-ribosyl)-5'-AMP + diphosphate + H(+)</text>
        <dbReference type="Rhea" id="RHEA:22828"/>
        <dbReference type="ChEBI" id="CHEBI:15377"/>
        <dbReference type="ChEBI" id="CHEBI:15378"/>
        <dbReference type="ChEBI" id="CHEBI:33019"/>
        <dbReference type="ChEBI" id="CHEBI:59457"/>
        <dbReference type="ChEBI" id="CHEBI:73183"/>
        <dbReference type="EC" id="3.6.1.31"/>
    </reaction>
</comment>
<comment type="subunit">
    <text evidence="11">Homodimer.</text>
</comment>
<comment type="cofactor">
    <cofactor evidence="11">
        <name>Mg(2+)</name>
        <dbReference type="ChEBI" id="CHEBI:18420"/>
    </cofactor>
    <text evidence="11">Binds 1 Mg(2+) ion per subunit.</text>
</comment>
<feature type="binding site" evidence="11">
    <location>
        <position position="80"/>
    </location>
    <ligand>
        <name>Mg(2+)</name>
        <dbReference type="ChEBI" id="CHEBI:18420"/>
    </ligand>
</feature>
<dbReference type="GO" id="GO:0008270">
    <property type="term" value="F:zinc ion binding"/>
    <property type="evidence" value="ECO:0007669"/>
    <property type="project" value="UniProtKB-UniRule"/>
</dbReference>
<evidence type="ECO:0000256" key="7">
    <source>
        <dbReference type="ARBA" id="ARBA00022490"/>
    </source>
</evidence>
<dbReference type="EMBL" id="ASJR01000001">
    <property type="protein sequence ID" value="ERP39238.1"/>
    <property type="molecule type" value="Genomic_DNA"/>
</dbReference>
<keyword evidence="10 11" id="KW-0368">Histidine biosynthesis</keyword>
<keyword evidence="14" id="KW-1185">Reference proteome</keyword>
<dbReference type="Gene3D" id="3.10.20.810">
    <property type="entry name" value="Phosphoribosyl-AMP cyclohydrolase"/>
    <property type="match status" value="1"/>
</dbReference>
<dbReference type="OrthoDB" id="9795769at2"/>
<comment type="function">
    <text evidence="11">Catalyzes the hydrolysis of the adenine ring of phosphoribosyl-AMP.</text>
</comment>
<evidence type="ECO:0000313" key="13">
    <source>
        <dbReference type="EMBL" id="ERP39238.1"/>
    </source>
</evidence>
<dbReference type="InterPro" id="IPR002496">
    <property type="entry name" value="PRib_AMP_CycHydrolase_dom"/>
</dbReference>
<evidence type="ECO:0000259" key="12">
    <source>
        <dbReference type="Pfam" id="PF01502"/>
    </source>
</evidence>
<feature type="binding site" evidence="11">
    <location>
        <position position="81"/>
    </location>
    <ligand>
        <name>Zn(2+)</name>
        <dbReference type="ChEBI" id="CHEBI:29105"/>
        <note>ligand shared between dimeric partners</note>
    </ligand>
</feature>
<feature type="binding site" evidence="11">
    <location>
        <position position="104"/>
    </location>
    <ligand>
        <name>Zn(2+)</name>
        <dbReference type="ChEBI" id="CHEBI:29105"/>
        <note>ligand shared between dimeric partners</note>
    </ligand>
</feature>
<evidence type="ECO:0000256" key="3">
    <source>
        <dbReference type="ARBA" id="ARBA00005169"/>
    </source>
</evidence>
<feature type="binding site" evidence="11">
    <location>
        <position position="82"/>
    </location>
    <ligand>
        <name>Mg(2+)</name>
        <dbReference type="ChEBI" id="CHEBI:18420"/>
    </ligand>
</feature>
<comment type="pathway">
    <text evidence="4">Amino-acid biosynthesis; L-histidine biosynthesis; L-histidine from 5-phospho-alpha-D-ribose 1-diphosphate: step 2/9.</text>
</comment>
<keyword evidence="7 11" id="KW-0963">Cytoplasm</keyword>
<evidence type="ECO:0000256" key="4">
    <source>
        <dbReference type="ARBA" id="ARBA00005204"/>
    </source>
</evidence>
<feature type="binding site" evidence="11">
    <location>
        <position position="97"/>
    </location>
    <ligand>
        <name>Zn(2+)</name>
        <dbReference type="ChEBI" id="CHEBI:29105"/>
        <note>ligand shared between dimeric partners</note>
    </ligand>
</feature>